<evidence type="ECO:0008006" key="3">
    <source>
        <dbReference type="Google" id="ProtNLM"/>
    </source>
</evidence>
<gene>
    <name evidence="1" type="ORF">Syn7803US120_47</name>
</gene>
<evidence type="ECO:0000313" key="2">
    <source>
        <dbReference type="Proteomes" id="UP000033009"/>
    </source>
</evidence>
<dbReference type="Gene3D" id="3.40.50.150">
    <property type="entry name" value="Vaccinia Virus protein VP39"/>
    <property type="match status" value="1"/>
</dbReference>
<dbReference type="InterPro" id="IPR029063">
    <property type="entry name" value="SAM-dependent_MTases_sf"/>
</dbReference>
<evidence type="ECO:0000313" key="1">
    <source>
        <dbReference type="EMBL" id="AIX26768.1"/>
    </source>
</evidence>
<name>A0A0E3HJ30_9CAUD</name>
<dbReference type="EMBL" id="KJ019082">
    <property type="protein sequence ID" value="AIX26768.1"/>
    <property type="molecule type" value="Genomic_DNA"/>
</dbReference>
<protein>
    <recommendedName>
        <fullName evidence="3">DNA methyltransferase</fullName>
    </recommendedName>
</protein>
<organism evidence="1 2">
    <name type="scientific">Synechococcus phage ACG-2014i</name>
    <dbReference type="NCBI Taxonomy" id="1493513"/>
    <lineage>
        <taxon>Viruses</taxon>
        <taxon>Duplodnaviria</taxon>
        <taxon>Heunggongvirae</taxon>
        <taxon>Uroviricota</taxon>
        <taxon>Caudoviricetes</taxon>
        <taxon>Pantevenvirales</taxon>
        <taxon>Kyanoviridae</taxon>
        <taxon>Chalconvirus</taxon>
        <taxon>Chalconvirus acg2014i</taxon>
    </lineage>
</organism>
<reference evidence="1 2" key="1">
    <citation type="submission" date="2013-12" db="EMBL/GenBank/DDBJ databases">
        <title>Ecological redundancy of diverse viral populations within a natural community.</title>
        <authorList>
            <person name="Gregory A.C."/>
            <person name="LaButti K."/>
            <person name="Copeland A."/>
            <person name="Woyke T."/>
            <person name="Sullivan M.B."/>
        </authorList>
    </citation>
    <scope>NUCLEOTIDE SEQUENCE [LARGE SCALE GENOMIC DNA]</scope>
    <source>
        <strain evidence="1">Syn7803US120</strain>
    </source>
</reference>
<dbReference type="Proteomes" id="UP000033009">
    <property type="component" value="Segment"/>
</dbReference>
<proteinExistence type="predicted"/>
<sequence length="326" mass="37872">MVLSKQLLGQYYTTTDPFNNSGAFRSWYQMVPKTTILEPFAGAGHLFSYVNAEWHGYDIEPNHPDVEYRNTFEQFPTGYRVCITNPPYLAKTVVSRKKLPVQLIHEDMYLDALQLMLDNCEYVAAIVPSTFWNQRLFKDRLYAWDKFDMQLFTDTDAPAGVAYFVPHRVEHTRTFVNGEEIMLTPDNTPTKTDFHVRFNPHDLAPILVNGIDTNTQNNIHLRMLQDNDVPSLVNSMGKCKPTNRNHFPIESTMVKEADLPAINALIEQWRDETMDFFLTSFKSPMASGKYRKRISFMEIRWLLNRFYADRLSETPPRSPTSVLNHL</sequence>
<dbReference type="GeneID" id="24404894"/>
<dbReference type="SUPFAM" id="SSF53335">
    <property type="entry name" value="S-adenosyl-L-methionine-dependent methyltransferases"/>
    <property type="match status" value="1"/>
</dbReference>
<accession>A0A0E3HJ30</accession>
<keyword evidence="2" id="KW-1185">Reference proteome</keyword>
<dbReference type="KEGG" id="vg:24404894"/>
<dbReference type="RefSeq" id="YP_009140836.1">
    <property type="nucleotide sequence ID" value="NC_027132.1"/>
</dbReference>